<keyword evidence="3" id="KW-1185">Reference proteome</keyword>
<dbReference type="Proteomes" id="UP000239181">
    <property type="component" value="Unassembled WGS sequence"/>
</dbReference>
<protein>
    <submittedName>
        <fullName evidence="2">Uncharacterized protein</fullName>
    </submittedName>
</protein>
<evidence type="ECO:0000313" key="2">
    <source>
        <dbReference type="EMBL" id="PRD14435.1"/>
    </source>
</evidence>
<evidence type="ECO:0000256" key="1">
    <source>
        <dbReference type="SAM" id="MobiDB-lite"/>
    </source>
</evidence>
<dbReference type="AlphaFoldDB" id="A0A2S9I9H7"/>
<name>A0A2S9I9H7_9GAMM</name>
<dbReference type="OrthoDB" id="450143at2"/>
<sequence length="173" mass="20343">MRIHHSTKARKLYRKINTTTWGVDRNDHGGEYRWQRHSKNKVDENLPSREGMHGQHGRGRDYTPLYKFLLSKVGQVWDEVYSEAVSRLDKPDPIFYMVMLRRKEWRSYVRCDESSFYSGLCIDDAGLLQKVNPAFTAEDIPVSCDCCTYTFNGEPVPVSSKNWMKPLEEEDWE</sequence>
<comment type="caution">
    <text evidence="2">The sequence shown here is derived from an EMBL/GenBank/DDBJ whole genome shotgun (WGS) entry which is preliminary data.</text>
</comment>
<proteinExistence type="predicted"/>
<dbReference type="RefSeq" id="WP_105593798.1">
    <property type="nucleotide sequence ID" value="NZ_PDET01000011.1"/>
</dbReference>
<evidence type="ECO:0000313" key="3">
    <source>
        <dbReference type="Proteomes" id="UP000239181"/>
    </source>
</evidence>
<dbReference type="EMBL" id="PDET01000011">
    <property type="protein sequence ID" value="PRD14435.1"/>
    <property type="molecule type" value="Genomic_DNA"/>
</dbReference>
<organism evidence="2 3">
    <name type="scientific">Pantoea coffeiphila</name>
    <dbReference type="NCBI Taxonomy" id="1465635"/>
    <lineage>
        <taxon>Bacteria</taxon>
        <taxon>Pseudomonadati</taxon>
        <taxon>Pseudomonadota</taxon>
        <taxon>Gammaproteobacteria</taxon>
        <taxon>Enterobacterales</taxon>
        <taxon>Erwiniaceae</taxon>
        <taxon>Pantoea</taxon>
    </lineage>
</organism>
<accession>A0A2S9I9H7</accession>
<reference evidence="2 3" key="1">
    <citation type="submission" date="2017-10" db="EMBL/GenBank/DDBJ databases">
        <title>Draft genome of two endophytic bacteria isolated from 'guarana' Paullinia cupana (Mart.) Ducke.</title>
        <authorList>
            <person name="Siqueira K.A."/>
            <person name="Liotti R.G."/>
            <person name="Mendes T.A."/>
            <person name="Soares M.A."/>
        </authorList>
    </citation>
    <scope>NUCLEOTIDE SEQUENCE [LARGE SCALE GENOMIC DNA]</scope>
    <source>
        <strain evidence="2 3">342</strain>
    </source>
</reference>
<gene>
    <name evidence="2" type="ORF">CQW29_16400</name>
</gene>
<feature type="region of interest" description="Disordered" evidence="1">
    <location>
        <begin position="38"/>
        <end position="57"/>
    </location>
</feature>